<dbReference type="Proteomes" id="UP000677234">
    <property type="component" value="Chromosome"/>
</dbReference>
<accession>A0A7T5ENN3</accession>
<evidence type="ECO:0000313" key="1">
    <source>
        <dbReference type="EMBL" id="QQE75949.1"/>
    </source>
</evidence>
<evidence type="ECO:0000313" key="3">
    <source>
        <dbReference type="Proteomes" id="UP000595847"/>
    </source>
</evidence>
<name>A0A7T5ENN3_9BACL</name>
<gene>
    <name evidence="1" type="ORF">JD108_08805</name>
    <name evidence="2" type="ORF">KDJ56_08485</name>
</gene>
<dbReference type="EMBL" id="CP073708">
    <property type="protein sequence ID" value="QUO42975.1"/>
    <property type="molecule type" value="Genomic_DNA"/>
</dbReference>
<dbReference type="KEGG" id="bcop:JD108_08805"/>
<keyword evidence="4" id="KW-1185">Reference proteome</keyword>
<dbReference type="InterPro" id="IPR032585">
    <property type="entry name" value="DUF4912"/>
</dbReference>
<organism evidence="1 3">
    <name type="scientific">Brevibacillus composti</name>
    <dbReference type="NCBI Taxonomy" id="2796470"/>
    <lineage>
        <taxon>Bacteria</taxon>
        <taxon>Bacillati</taxon>
        <taxon>Bacillota</taxon>
        <taxon>Bacilli</taxon>
        <taxon>Bacillales</taxon>
        <taxon>Paenibacillaceae</taxon>
        <taxon>Brevibacillus</taxon>
    </lineage>
</organism>
<dbReference type="RefSeq" id="WP_198829459.1">
    <property type="nucleotide sequence ID" value="NZ_CP066308.1"/>
</dbReference>
<protein>
    <submittedName>
        <fullName evidence="1">DUF4912 domain-containing protein</fullName>
    </submittedName>
</protein>
<dbReference type="AlphaFoldDB" id="A0A7T5ENN3"/>
<dbReference type="Pfam" id="PF16258">
    <property type="entry name" value="DUF4912"/>
    <property type="match status" value="1"/>
</dbReference>
<evidence type="ECO:0000313" key="4">
    <source>
        <dbReference type="Proteomes" id="UP000677234"/>
    </source>
</evidence>
<dbReference type="Proteomes" id="UP000595847">
    <property type="component" value="Chromosome"/>
</dbReference>
<sequence length="165" mass="18680">MQLPAILRDHRYSSTRKKSPFFTGIGNIQTMVKGCNSVHIAWEISEARLRMIAAYLPPGTREIAKGLRVFDAVEFFREGRIPAPYLDVPVTGDERDCTLRNLPAGRMYLVDFGLFHDRKFCPILRSDTFWLPDTGRSGEGAEASSKRASTCRYSLPYKEHPVLLA</sequence>
<proteinExistence type="predicted"/>
<reference evidence="2" key="2">
    <citation type="submission" date="2021-04" db="EMBL/GenBank/DDBJ databases">
        <title>Brevibacillus composti FJAT-54423, complete genome.</title>
        <authorList>
            <person name="Tang R."/>
        </authorList>
    </citation>
    <scope>NUCLEOTIDE SEQUENCE</scope>
    <source>
        <strain evidence="2">FJAT-54424</strain>
    </source>
</reference>
<dbReference type="EMBL" id="CP066308">
    <property type="protein sequence ID" value="QQE75949.1"/>
    <property type="molecule type" value="Genomic_DNA"/>
</dbReference>
<evidence type="ECO:0000313" key="2">
    <source>
        <dbReference type="EMBL" id="QUO42975.1"/>
    </source>
</evidence>
<reference evidence="1 3" key="1">
    <citation type="submission" date="2020-12" db="EMBL/GenBank/DDBJ databases">
        <title>strain FJAT-54423T represents a novel species of the genus Brevibacillus.</title>
        <authorList>
            <person name="Tang R."/>
        </authorList>
    </citation>
    <scope>NUCLEOTIDE SEQUENCE [LARGE SCALE GENOMIC DNA]</scope>
    <source>
        <strain evidence="1 3">FJAT-54423</strain>
    </source>
</reference>